<proteinExistence type="predicted"/>
<gene>
    <name evidence="2" type="ORF">GCM10010923_19120</name>
</gene>
<feature type="chain" id="PRO_5046147804" description="Alpha/beta hydrolase" evidence="1">
    <location>
        <begin position="22"/>
        <end position="258"/>
    </location>
</feature>
<evidence type="ECO:0000313" key="2">
    <source>
        <dbReference type="EMBL" id="GGA09003.1"/>
    </source>
</evidence>
<accession>A0ABQ1FE73</accession>
<dbReference type="EMBL" id="BMID01000001">
    <property type="protein sequence ID" value="GGA09003.1"/>
    <property type="molecule type" value="Genomic_DNA"/>
</dbReference>
<evidence type="ECO:0008006" key="4">
    <source>
        <dbReference type="Google" id="ProtNLM"/>
    </source>
</evidence>
<dbReference type="RefSeq" id="WP_188642484.1">
    <property type="nucleotide sequence ID" value="NZ_BMID01000001.1"/>
</dbReference>
<keyword evidence="3" id="KW-1185">Reference proteome</keyword>
<protein>
    <recommendedName>
        <fullName evidence="4">Alpha/beta hydrolase</fullName>
    </recommendedName>
</protein>
<organism evidence="2 3">
    <name type="scientific">Blastomonas marina</name>
    <dbReference type="NCBI Taxonomy" id="1867408"/>
    <lineage>
        <taxon>Bacteria</taxon>
        <taxon>Pseudomonadati</taxon>
        <taxon>Pseudomonadota</taxon>
        <taxon>Alphaproteobacteria</taxon>
        <taxon>Sphingomonadales</taxon>
        <taxon>Sphingomonadaceae</taxon>
        <taxon>Blastomonas</taxon>
    </lineage>
</organism>
<dbReference type="SUPFAM" id="SSF52096">
    <property type="entry name" value="ClpP/crotonase"/>
    <property type="match status" value="1"/>
</dbReference>
<name>A0ABQ1FE73_9SPHN</name>
<dbReference type="Proteomes" id="UP000603317">
    <property type="component" value="Unassembled WGS sequence"/>
</dbReference>
<dbReference type="InterPro" id="IPR029045">
    <property type="entry name" value="ClpP/crotonase-like_dom_sf"/>
</dbReference>
<comment type="caution">
    <text evidence="2">The sequence shown here is derived from an EMBL/GenBank/DDBJ whole genome shotgun (WGS) entry which is preliminary data.</text>
</comment>
<feature type="signal peptide" evidence="1">
    <location>
        <begin position="1"/>
        <end position="21"/>
    </location>
</feature>
<reference evidence="3" key="1">
    <citation type="journal article" date="2019" name="Int. J. Syst. Evol. Microbiol.">
        <title>The Global Catalogue of Microorganisms (GCM) 10K type strain sequencing project: providing services to taxonomists for standard genome sequencing and annotation.</title>
        <authorList>
            <consortium name="The Broad Institute Genomics Platform"/>
            <consortium name="The Broad Institute Genome Sequencing Center for Infectious Disease"/>
            <person name="Wu L."/>
            <person name="Ma J."/>
        </authorList>
    </citation>
    <scope>NUCLEOTIDE SEQUENCE [LARGE SCALE GENOMIC DNA]</scope>
    <source>
        <strain evidence="3">CGMCC 1.15297</strain>
    </source>
</reference>
<sequence>MQKVAKLFLAALALVASPAAAQTIAYEDVLFADSSVALLEQPPSQAVAAAPTIAYETPVEYETAQRAVTIWNRVPMVPRATQKVATLDYGPFRVLGEGKVALLGLIDGRSPAQFAQLLRDHPGIGMLEMVEAPGTVDDNANFRLARMLRDHAIVTYVPAHGSVRSGAVELFLAGARRIAHRDAEFAVHSWMDIYGREASDFAANDPVNRAYIDFYVEMGLGEGEAERFYAMTNSVPHYDALWLDTRELARYVPIEQTG</sequence>
<evidence type="ECO:0000313" key="3">
    <source>
        <dbReference type="Proteomes" id="UP000603317"/>
    </source>
</evidence>
<evidence type="ECO:0000256" key="1">
    <source>
        <dbReference type="SAM" id="SignalP"/>
    </source>
</evidence>
<keyword evidence="1" id="KW-0732">Signal</keyword>